<dbReference type="PANTHER" id="PTHR23305">
    <property type="entry name" value="OBG GTPASE FAMILY"/>
    <property type="match status" value="1"/>
</dbReference>
<dbReference type="SUPFAM" id="SSF81271">
    <property type="entry name" value="TGS-like"/>
    <property type="match status" value="1"/>
</dbReference>
<keyword evidence="4 6" id="KW-0067">ATP-binding</keyword>
<dbReference type="GO" id="GO:0005524">
    <property type="term" value="F:ATP binding"/>
    <property type="evidence" value="ECO:0007669"/>
    <property type="project" value="UniProtKB-UniRule"/>
</dbReference>
<dbReference type="GO" id="GO:0005737">
    <property type="term" value="C:cytoplasm"/>
    <property type="evidence" value="ECO:0007669"/>
    <property type="project" value="TreeGrafter"/>
</dbReference>
<dbReference type="Gene3D" id="3.10.20.30">
    <property type="match status" value="1"/>
</dbReference>
<dbReference type="Pfam" id="PF06071">
    <property type="entry name" value="YchF-GTPase_C"/>
    <property type="match status" value="1"/>
</dbReference>
<evidence type="ECO:0000313" key="9">
    <source>
        <dbReference type="EMBL" id="AWD32244.1"/>
    </source>
</evidence>
<evidence type="ECO:0000256" key="1">
    <source>
        <dbReference type="ARBA" id="ARBA00001946"/>
    </source>
</evidence>
<dbReference type="FunFam" id="1.10.150.300:FF:000001">
    <property type="entry name" value="Ribosome-binding ATPase YchF"/>
    <property type="match status" value="1"/>
</dbReference>
<dbReference type="CDD" id="cd04867">
    <property type="entry name" value="TGS_YchF_OLA1"/>
    <property type="match status" value="1"/>
</dbReference>
<dbReference type="GO" id="GO:0043023">
    <property type="term" value="F:ribosomal large subunit binding"/>
    <property type="evidence" value="ECO:0007669"/>
    <property type="project" value="UniProtKB-UniRule"/>
</dbReference>
<evidence type="ECO:0000256" key="5">
    <source>
        <dbReference type="ARBA" id="ARBA00022842"/>
    </source>
</evidence>
<dbReference type="FunFam" id="3.10.20.30:FF:000001">
    <property type="entry name" value="Ribosome-binding ATPase YchF"/>
    <property type="match status" value="1"/>
</dbReference>
<dbReference type="PRINTS" id="PR00326">
    <property type="entry name" value="GTP1OBG"/>
</dbReference>
<gene>
    <name evidence="6 9" type="primary">ychF</name>
    <name evidence="9" type="ORF">CKSOR_00103</name>
</gene>
<dbReference type="InterPro" id="IPR027417">
    <property type="entry name" value="P-loop_NTPase"/>
</dbReference>
<dbReference type="GO" id="GO:0005525">
    <property type="term" value="F:GTP binding"/>
    <property type="evidence" value="ECO:0007669"/>
    <property type="project" value="InterPro"/>
</dbReference>
<evidence type="ECO:0000259" key="8">
    <source>
        <dbReference type="PROSITE" id="PS51880"/>
    </source>
</evidence>
<dbReference type="PROSITE" id="PS51710">
    <property type="entry name" value="G_OBG"/>
    <property type="match status" value="1"/>
</dbReference>
<name>A0A3S7J9A3_9PROT</name>
<dbReference type="AlphaFoldDB" id="A0A3S7J9A3"/>
<accession>A0A3S7J9A3</accession>
<evidence type="ECO:0000313" key="10">
    <source>
        <dbReference type="Proteomes" id="UP000266796"/>
    </source>
</evidence>
<sequence>MSLKCGIVGLPNVGKSTLFNALTKSNIAAENYPFCTIEPNIGIVPLPDDRLYTLNNLVKTNRIIHSTVEFVDIAGLVSGASKGEGLGNKFLSHIRETDAIIHVVRCFDDKNIIHVSNKVNPISDIETIDTELILADIQTIDKIFSRYIKINRSGDKSAKKVIDLLERCLSHLNNLKPIRNLKFSLEDQILIQQFCFLTNKPCMYVANINDHTKNSHLLDQLKNLSLKNNINMITINASIEAELFELSDSERYEFLSYLGIQEPGLNNFVKQAFKLLGLHNYFTVGKKEIRSWTIPIGTLAPQAAGIIHTDFEKGFIRAQVISYNDFIQYKNEVAAKEAGKMRYEGKEYVVQDGDIINFLFNV</sequence>
<feature type="domain" description="TGS" evidence="8">
    <location>
        <begin position="277"/>
        <end position="360"/>
    </location>
</feature>
<dbReference type="InterPro" id="IPR023192">
    <property type="entry name" value="TGS-like_dom_sf"/>
</dbReference>
<evidence type="ECO:0000259" key="7">
    <source>
        <dbReference type="PROSITE" id="PS51710"/>
    </source>
</evidence>
<dbReference type="EMBL" id="CP025628">
    <property type="protein sequence ID" value="AWD32244.1"/>
    <property type="molecule type" value="Genomic_DNA"/>
</dbReference>
<dbReference type="Pfam" id="PF01926">
    <property type="entry name" value="MMR_HSR1"/>
    <property type="match status" value="1"/>
</dbReference>
<evidence type="ECO:0000256" key="2">
    <source>
        <dbReference type="ARBA" id="ARBA00022723"/>
    </source>
</evidence>
<dbReference type="InterPro" id="IPR041706">
    <property type="entry name" value="YchF_N"/>
</dbReference>
<keyword evidence="2" id="KW-0479">Metal-binding</keyword>
<evidence type="ECO:0000256" key="3">
    <source>
        <dbReference type="ARBA" id="ARBA00022741"/>
    </source>
</evidence>
<dbReference type="CDD" id="cd01900">
    <property type="entry name" value="YchF"/>
    <property type="match status" value="1"/>
</dbReference>
<dbReference type="InterPro" id="IPR013029">
    <property type="entry name" value="YchF_C"/>
</dbReference>
<feature type="binding site" evidence="6">
    <location>
        <begin position="12"/>
        <end position="17"/>
    </location>
    <ligand>
        <name>ATP</name>
        <dbReference type="ChEBI" id="CHEBI:30616"/>
    </ligand>
</feature>
<dbReference type="InterPro" id="IPR031167">
    <property type="entry name" value="G_OBG"/>
</dbReference>
<comment type="function">
    <text evidence="6">ATPase that binds to both the 70S ribosome and the 50S ribosomal subunit in a nucleotide-independent manner.</text>
</comment>
<dbReference type="InterPro" id="IPR012675">
    <property type="entry name" value="Beta-grasp_dom_sf"/>
</dbReference>
<organism evidence="9 10">
    <name type="scientific">Candidatus Kinetoplastidibacterium kentomonadis</name>
    <dbReference type="NCBI Taxonomy" id="1576550"/>
    <lineage>
        <taxon>Bacteria</taxon>
        <taxon>Pseudomonadati</taxon>
        <taxon>Pseudomonadota</taxon>
        <taxon>Betaproteobacteria</taxon>
        <taxon>Candidatus Kinetoplastidibacterium</taxon>
    </lineage>
</organism>
<evidence type="ECO:0000256" key="4">
    <source>
        <dbReference type="ARBA" id="ARBA00022840"/>
    </source>
</evidence>
<dbReference type="NCBIfam" id="TIGR00092">
    <property type="entry name" value="redox-regulated ATPase YchF"/>
    <property type="match status" value="1"/>
</dbReference>
<dbReference type="PANTHER" id="PTHR23305:SF18">
    <property type="entry name" value="OBG-TYPE G DOMAIN-CONTAINING PROTEIN"/>
    <property type="match status" value="1"/>
</dbReference>
<evidence type="ECO:0000256" key="6">
    <source>
        <dbReference type="HAMAP-Rule" id="MF_00944"/>
    </source>
</evidence>
<dbReference type="InterPro" id="IPR004396">
    <property type="entry name" value="ATPase_YchF/OLA1"/>
</dbReference>
<dbReference type="OrthoDB" id="9810373at2"/>
<keyword evidence="5" id="KW-0460">Magnesium</keyword>
<dbReference type="KEGG" id="kso:CKSOR_00103"/>
<dbReference type="HAMAP" id="MF_00944">
    <property type="entry name" value="YchF_OLA1_ATPase"/>
    <property type="match status" value="1"/>
</dbReference>
<dbReference type="GO" id="GO:0016887">
    <property type="term" value="F:ATP hydrolysis activity"/>
    <property type="evidence" value="ECO:0007669"/>
    <property type="project" value="UniProtKB-UniRule"/>
</dbReference>
<dbReference type="Gene3D" id="1.10.150.300">
    <property type="entry name" value="TGS-like domain"/>
    <property type="match status" value="1"/>
</dbReference>
<dbReference type="PROSITE" id="PS51880">
    <property type="entry name" value="TGS"/>
    <property type="match status" value="1"/>
</dbReference>
<dbReference type="GO" id="GO:0046872">
    <property type="term" value="F:metal ion binding"/>
    <property type="evidence" value="ECO:0007669"/>
    <property type="project" value="UniProtKB-KW"/>
</dbReference>
<proteinExistence type="inferred from homology"/>
<dbReference type="InterPro" id="IPR004095">
    <property type="entry name" value="TGS"/>
</dbReference>
<dbReference type="SUPFAM" id="SSF52540">
    <property type="entry name" value="P-loop containing nucleoside triphosphate hydrolases"/>
    <property type="match status" value="1"/>
</dbReference>
<feature type="domain" description="OBG-type G" evidence="7">
    <location>
        <begin position="3"/>
        <end position="255"/>
    </location>
</feature>
<dbReference type="PIRSF" id="PIRSF006641">
    <property type="entry name" value="CHP00092"/>
    <property type="match status" value="1"/>
</dbReference>
<reference evidence="9 10" key="1">
    <citation type="journal article" date="2018" name="Parasitology">
        <title>The reduced genome of Candidatus Kinetoplastibacterium sorsogonicusi, the endosymbiont of Kentomonas sorsogonicus (Trypanosomatidae): loss of the haem-synthesis pathway.</title>
        <authorList>
            <person name="Silva F.M."/>
            <person name="Kostygov A.Y."/>
            <person name="Spodareva V.V."/>
            <person name="Butenko A."/>
            <person name="Tossou R."/>
            <person name="Lukes J."/>
            <person name="Yurchenko V."/>
            <person name="Alves J.M.P."/>
        </authorList>
    </citation>
    <scope>NUCLEOTIDE SEQUENCE [LARGE SCALE GENOMIC DNA]</scope>
    <source>
        <strain evidence="9 10">MF-08</strain>
    </source>
</reference>
<dbReference type="Gene3D" id="3.40.50.300">
    <property type="entry name" value="P-loop containing nucleotide triphosphate hydrolases"/>
    <property type="match status" value="1"/>
</dbReference>
<keyword evidence="3 6" id="KW-0547">Nucleotide-binding</keyword>
<dbReference type="InterPro" id="IPR006073">
    <property type="entry name" value="GTP-bd"/>
</dbReference>
<dbReference type="RefSeq" id="WP_108673666.1">
    <property type="nucleotide sequence ID" value="NZ_CP025628.1"/>
</dbReference>
<dbReference type="InterPro" id="IPR012676">
    <property type="entry name" value="TGS-like"/>
</dbReference>
<dbReference type="Proteomes" id="UP000266796">
    <property type="component" value="Chromosome"/>
</dbReference>
<comment type="similarity">
    <text evidence="6">Belongs to the TRAFAC class OBG-HflX-like GTPase superfamily. OBG GTPase family. YchF/OLA1 subfamily.</text>
</comment>
<keyword evidence="10" id="KW-1185">Reference proteome</keyword>
<comment type="cofactor">
    <cofactor evidence="1">
        <name>Mg(2+)</name>
        <dbReference type="ChEBI" id="CHEBI:18420"/>
    </cofactor>
</comment>
<protein>
    <recommendedName>
        <fullName evidence="6">Ribosome-binding ATPase YchF</fullName>
    </recommendedName>
</protein>